<accession>A0A9P1ELQ7</accession>
<dbReference type="PANTHER" id="PTHR34222">
    <property type="entry name" value="GAG_PRE-INTEGRS DOMAIN-CONTAINING PROTEIN"/>
    <property type="match status" value="1"/>
</dbReference>
<evidence type="ECO:0000313" key="1">
    <source>
        <dbReference type="EMBL" id="CAH9116256.1"/>
    </source>
</evidence>
<dbReference type="PANTHER" id="PTHR34222:SF37">
    <property type="entry name" value="RETROTRANSPOSON GAG DOMAIN-CONTAINING PROTEIN"/>
    <property type="match status" value="1"/>
</dbReference>
<dbReference type="AlphaFoldDB" id="A0A9P1ELQ7"/>
<comment type="caution">
    <text evidence="1">The sequence shown here is derived from an EMBL/GenBank/DDBJ whole genome shotgun (WGS) entry which is preliminary data.</text>
</comment>
<evidence type="ECO:0008006" key="3">
    <source>
        <dbReference type="Google" id="ProtNLM"/>
    </source>
</evidence>
<keyword evidence="2" id="KW-1185">Reference proteome</keyword>
<gene>
    <name evidence="1" type="ORF">CEURO_LOCUS21076</name>
</gene>
<dbReference type="EMBL" id="CAMAPE010000070">
    <property type="protein sequence ID" value="CAH9116256.1"/>
    <property type="molecule type" value="Genomic_DNA"/>
</dbReference>
<sequence length="232" mass="26067">MFFATVGEIWKNLAETYSMKQDLSACFELENKVFNTKQGTLSVTDYYGTLNGLWIELDQYQSLTMKCDEDSTALTQFIERTRIFKFLSGLNSEFDPIRVQIFGNKKLSSLSEVFHTVRGDESRRSVMMEEKSVDGSALATGKGSIQGSTLRGPILKSNSEDRWCSYCKKSGHSKDTCFKLHGRDKVLGRISGSKNIVQRRANHTVSNLKLKAIHLVHPQKISPALAKQNLSA</sequence>
<proteinExistence type="predicted"/>
<reference evidence="1" key="1">
    <citation type="submission" date="2022-07" db="EMBL/GenBank/DDBJ databases">
        <authorList>
            <person name="Macas J."/>
            <person name="Novak P."/>
            <person name="Neumann P."/>
        </authorList>
    </citation>
    <scope>NUCLEOTIDE SEQUENCE</scope>
</reference>
<dbReference type="Proteomes" id="UP001152484">
    <property type="component" value="Unassembled WGS sequence"/>
</dbReference>
<evidence type="ECO:0000313" key="2">
    <source>
        <dbReference type="Proteomes" id="UP001152484"/>
    </source>
</evidence>
<dbReference type="OrthoDB" id="1746033at2759"/>
<name>A0A9P1ELQ7_CUSEU</name>
<protein>
    <recommendedName>
        <fullName evidence="3">Retrotransposon gag domain-containing protein</fullName>
    </recommendedName>
</protein>
<organism evidence="1 2">
    <name type="scientific">Cuscuta europaea</name>
    <name type="common">European dodder</name>
    <dbReference type="NCBI Taxonomy" id="41803"/>
    <lineage>
        <taxon>Eukaryota</taxon>
        <taxon>Viridiplantae</taxon>
        <taxon>Streptophyta</taxon>
        <taxon>Embryophyta</taxon>
        <taxon>Tracheophyta</taxon>
        <taxon>Spermatophyta</taxon>
        <taxon>Magnoliopsida</taxon>
        <taxon>eudicotyledons</taxon>
        <taxon>Gunneridae</taxon>
        <taxon>Pentapetalae</taxon>
        <taxon>asterids</taxon>
        <taxon>lamiids</taxon>
        <taxon>Solanales</taxon>
        <taxon>Convolvulaceae</taxon>
        <taxon>Cuscuteae</taxon>
        <taxon>Cuscuta</taxon>
        <taxon>Cuscuta subgen. Cuscuta</taxon>
    </lineage>
</organism>